<evidence type="ECO:0000313" key="1">
    <source>
        <dbReference type="EMBL" id="MVU78881.1"/>
    </source>
</evidence>
<name>A0A7K1UX79_9NOCA</name>
<organism evidence="1 2">
    <name type="scientific">Nocardia terrae</name>
    <dbReference type="NCBI Taxonomy" id="2675851"/>
    <lineage>
        <taxon>Bacteria</taxon>
        <taxon>Bacillati</taxon>
        <taxon>Actinomycetota</taxon>
        <taxon>Actinomycetes</taxon>
        <taxon>Mycobacteriales</taxon>
        <taxon>Nocardiaceae</taxon>
        <taxon>Nocardia</taxon>
    </lineage>
</organism>
<dbReference type="EMBL" id="WRPP01000003">
    <property type="protein sequence ID" value="MVU78881.1"/>
    <property type="molecule type" value="Genomic_DNA"/>
</dbReference>
<dbReference type="Proteomes" id="UP000466794">
    <property type="component" value="Unassembled WGS sequence"/>
</dbReference>
<sequence length="106" mass="11098">MGGHGDFGVRVSILHAGAATLRDNADALQQHSRAVGEHPFGIAENEAGRNYATQGAAVHQGFERAAACLRYWAAAATATADVFDRAATEYTRIDQAGATVLTEAGR</sequence>
<proteinExistence type="predicted"/>
<evidence type="ECO:0000313" key="2">
    <source>
        <dbReference type="Proteomes" id="UP000466794"/>
    </source>
</evidence>
<comment type="caution">
    <text evidence="1">The sequence shown here is derived from an EMBL/GenBank/DDBJ whole genome shotgun (WGS) entry which is preliminary data.</text>
</comment>
<dbReference type="AlphaFoldDB" id="A0A7K1UX79"/>
<protein>
    <recommendedName>
        <fullName evidence="3">ESX-1 secretion-associated protein</fullName>
    </recommendedName>
</protein>
<dbReference type="RefSeq" id="WP_157388493.1">
    <property type="nucleotide sequence ID" value="NZ_WRPP01000003.1"/>
</dbReference>
<keyword evidence="2" id="KW-1185">Reference proteome</keyword>
<accession>A0A7K1UX79</accession>
<reference evidence="1 2" key="1">
    <citation type="submission" date="2019-12" db="EMBL/GenBank/DDBJ databases">
        <title>Nocardia sp. nov. ET3-3 isolated from soil.</title>
        <authorList>
            <person name="Kanchanasin P."/>
            <person name="Tanasupawat S."/>
            <person name="Yuki M."/>
            <person name="Kudo T."/>
        </authorList>
    </citation>
    <scope>NUCLEOTIDE SEQUENCE [LARGE SCALE GENOMIC DNA]</scope>
    <source>
        <strain evidence="1 2">ET3-3</strain>
    </source>
</reference>
<evidence type="ECO:0008006" key="3">
    <source>
        <dbReference type="Google" id="ProtNLM"/>
    </source>
</evidence>
<gene>
    <name evidence="1" type="ORF">GPX89_16710</name>
</gene>